<feature type="transmembrane region" description="Helical" evidence="1">
    <location>
        <begin position="126"/>
        <end position="145"/>
    </location>
</feature>
<gene>
    <name evidence="2" type="ORF">I8D64_10650</name>
</gene>
<evidence type="ECO:0000313" key="3">
    <source>
        <dbReference type="Proteomes" id="UP000612352"/>
    </source>
</evidence>
<evidence type="ECO:0000256" key="1">
    <source>
        <dbReference type="SAM" id="Phobius"/>
    </source>
</evidence>
<dbReference type="InterPro" id="IPR049500">
    <property type="entry name" value="Peptidase_M50B-like"/>
</dbReference>
<evidence type="ECO:0000313" key="2">
    <source>
        <dbReference type="EMBL" id="MBK0331862.1"/>
    </source>
</evidence>
<feature type="transmembrane region" description="Helical" evidence="1">
    <location>
        <begin position="31"/>
        <end position="51"/>
    </location>
</feature>
<organism evidence="2 3">
    <name type="scientific">Brachybacterium halotolerans</name>
    <dbReference type="NCBI Taxonomy" id="2795215"/>
    <lineage>
        <taxon>Bacteria</taxon>
        <taxon>Bacillati</taxon>
        <taxon>Actinomycetota</taxon>
        <taxon>Actinomycetes</taxon>
        <taxon>Micrococcales</taxon>
        <taxon>Dermabacteraceae</taxon>
        <taxon>Brachybacterium</taxon>
    </lineage>
</organism>
<keyword evidence="1" id="KW-0472">Membrane</keyword>
<keyword evidence="3" id="KW-1185">Reference proteome</keyword>
<accession>A0ABS1BB19</accession>
<comment type="caution">
    <text evidence="2">The sequence shown here is derived from an EMBL/GenBank/DDBJ whole genome shotgun (WGS) entry which is preliminary data.</text>
</comment>
<keyword evidence="1" id="KW-0812">Transmembrane</keyword>
<dbReference type="Proteomes" id="UP000612352">
    <property type="component" value="Unassembled WGS sequence"/>
</dbReference>
<dbReference type="EMBL" id="JAEDAJ010000005">
    <property type="protein sequence ID" value="MBK0331862.1"/>
    <property type="molecule type" value="Genomic_DNA"/>
</dbReference>
<feature type="transmembrane region" description="Helical" evidence="1">
    <location>
        <begin position="152"/>
        <end position="169"/>
    </location>
</feature>
<feature type="transmembrane region" description="Helical" evidence="1">
    <location>
        <begin position="175"/>
        <end position="194"/>
    </location>
</feature>
<protein>
    <submittedName>
        <fullName evidence="2">M50 family metallopeptidase</fullName>
    </submittedName>
</protein>
<proteinExistence type="predicted"/>
<feature type="transmembrane region" description="Helical" evidence="1">
    <location>
        <begin position="215"/>
        <end position="235"/>
    </location>
</feature>
<keyword evidence="1" id="KW-1133">Transmembrane helix</keyword>
<sequence length="244" mass="25297">MLAGVDIGTSLTDALSGAWQRSLPATPPDQGWWSLAAIAVALAAVVVPIVWRFARLAVTVVHELGHAGVGILVGRRFTGFVVSGDMSGHAVTVGRPTGPGRVLSAWAGYPMPALVGALLIQIAFGGWARTALAVALVLLMLSLVFSRSLHTVATVLVSALIVGAVWWWGGALGPGALVLALGVLLLLGAWRHLGTVMTGGRRQDDPQQLAQLTGVPAWAWNAGYALVLALCSWWAGAVLLRALG</sequence>
<name>A0ABS1BB19_9MICO</name>
<dbReference type="Pfam" id="PF13398">
    <property type="entry name" value="Peptidase_M50B"/>
    <property type="match status" value="1"/>
</dbReference>
<reference evidence="2 3" key="1">
    <citation type="submission" date="2020-12" db="EMBL/GenBank/DDBJ databases">
        <title>Brachybacterium sp. MASK1Z-5, whole genome shotgun sequence.</title>
        <authorList>
            <person name="Tuo L."/>
        </authorList>
    </citation>
    <scope>NUCLEOTIDE SEQUENCE [LARGE SCALE GENOMIC DNA]</scope>
    <source>
        <strain evidence="2 3">MASK1Z-5</strain>
    </source>
</reference>
<feature type="transmembrane region" description="Helical" evidence="1">
    <location>
        <begin position="102"/>
        <end position="120"/>
    </location>
</feature>